<reference evidence="1 2" key="1">
    <citation type="submission" date="2014-03" db="EMBL/GenBank/DDBJ databases">
        <title>Draft genome of the hookworm Oesophagostomum dentatum.</title>
        <authorList>
            <person name="Mitreva M."/>
        </authorList>
    </citation>
    <scope>NUCLEOTIDE SEQUENCE [LARGE SCALE GENOMIC DNA]</scope>
    <source>
        <strain evidence="1 2">OD-Hann</strain>
    </source>
</reference>
<dbReference type="Proteomes" id="UP000053660">
    <property type="component" value="Unassembled WGS sequence"/>
</dbReference>
<keyword evidence="2" id="KW-1185">Reference proteome</keyword>
<feature type="non-terminal residue" evidence="1">
    <location>
        <position position="1"/>
    </location>
</feature>
<dbReference type="AlphaFoldDB" id="A0A0B1S0L9"/>
<evidence type="ECO:0000313" key="2">
    <source>
        <dbReference type="Proteomes" id="UP000053660"/>
    </source>
</evidence>
<proteinExistence type="predicted"/>
<name>A0A0B1S0L9_OESDE</name>
<organism evidence="1 2">
    <name type="scientific">Oesophagostomum dentatum</name>
    <name type="common">Nodular worm</name>
    <dbReference type="NCBI Taxonomy" id="61180"/>
    <lineage>
        <taxon>Eukaryota</taxon>
        <taxon>Metazoa</taxon>
        <taxon>Ecdysozoa</taxon>
        <taxon>Nematoda</taxon>
        <taxon>Chromadorea</taxon>
        <taxon>Rhabditida</taxon>
        <taxon>Rhabditina</taxon>
        <taxon>Rhabditomorpha</taxon>
        <taxon>Strongyloidea</taxon>
        <taxon>Strongylidae</taxon>
        <taxon>Oesophagostomum</taxon>
    </lineage>
</organism>
<accession>A0A0B1S0L9</accession>
<dbReference type="EMBL" id="KN608252">
    <property type="protein sequence ID" value="KHJ78893.1"/>
    <property type="molecule type" value="Genomic_DNA"/>
</dbReference>
<dbReference type="OrthoDB" id="5886403at2759"/>
<protein>
    <submittedName>
        <fullName evidence="1">Uncharacterized protein</fullName>
    </submittedName>
</protein>
<sequence>VYQEKQPCQRTKCATRKEVSLRVFRDPNNSGKCLLEFTCPAGTSKYIYEAVGKGYVGVTNEPITCIDNGPGSDWQTSLAPPFEDAFVQYVSCFSAT</sequence>
<gene>
    <name evidence="1" type="ORF">OESDEN_21478</name>
</gene>
<evidence type="ECO:0000313" key="1">
    <source>
        <dbReference type="EMBL" id="KHJ78893.1"/>
    </source>
</evidence>